<evidence type="ECO:0000259" key="5">
    <source>
        <dbReference type="PROSITE" id="PS51078"/>
    </source>
</evidence>
<protein>
    <recommendedName>
        <fullName evidence="8">IclR family transcriptional regulator</fullName>
    </recommendedName>
</protein>
<dbReference type="Proteomes" id="UP000069015">
    <property type="component" value="Chromosome 1"/>
</dbReference>
<accession>A0A0U3HQF0</accession>
<dbReference type="RefSeq" id="WP_058798058.1">
    <property type="nucleotide sequence ID" value="NZ_CP013611.1"/>
</dbReference>
<keyword evidence="2" id="KW-0238">DNA-binding</keyword>
<dbReference type="PROSITE" id="PS51077">
    <property type="entry name" value="HTH_ICLR"/>
    <property type="match status" value="1"/>
</dbReference>
<dbReference type="InterPro" id="IPR036390">
    <property type="entry name" value="WH_DNA-bd_sf"/>
</dbReference>
<dbReference type="GO" id="GO:0003700">
    <property type="term" value="F:DNA-binding transcription factor activity"/>
    <property type="evidence" value="ECO:0007669"/>
    <property type="project" value="TreeGrafter"/>
</dbReference>
<reference evidence="6 7" key="1">
    <citation type="submission" date="2015-12" db="EMBL/GenBank/DDBJ databases">
        <title>Complete genome sequence of Pseudoalteromonas rubra SCSIO 6842, harboring a conjugative plasmid.</title>
        <authorList>
            <person name="Li B."/>
            <person name="Wang X."/>
        </authorList>
    </citation>
    <scope>NUCLEOTIDE SEQUENCE [LARGE SCALE GENOMIC DNA]</scope>
    <source>
        <strain evidence="6 7">SCSIO 6842</strain>
    </source>
</reference>
<dbReference type="Pfam" id="PF09339">
    <property type="entry name" value="HTH_IclR"/>
    <property type="match status" value="1"/>
</dbReference>
<dbReference type="KEGG" id="prr:AT705_19315"/>
<evidence type="ECO:0000256" key="3">
    <source>
        <dbReference type="ARBA" id="ARBA00023163"/>
    </source>
</evidence>
<dbReference type="EMBL" id="CP013611">
    <property type="protein sequence ID" value="ALU45157.1"/>
    <property type="molecule type" value="Genomic_DNA"/>
</dbReference>
<dbReference type="Gene3D" id="3.30.450.40">
    <property type="match status" value="1"/>
</dbReference>
<gene>
    <name evidence="6" type="ORF">AT705_19315</name>
</gene>
<dbReference type="SUPFAM" id="SSF55781">
    <property type="entry name" value="GAF domain-like"/>
    <property type="match status" value="1"/>
</dbReference>
<proteinExistence type="predicted"/>
<feature type="domain" description="IclR-ED" evidence="5">
    <location>
        <begin position="69"/>
        <end position="236"/>
    </location>
</feature>
<dbReference type="GO" id="GO:0003677">
    <property type="term" value="F:DNA binding"/>
    <property type="evidence" value="ECO:0007669"/>
    <property type="project" value="UniProtKB-KW"/>
</dbReference>
<evidence type="ECO:0000256" key="1">
    <source>
        <dbReference type="ARBA" id="ARBA00023015"/>
    </source>
</evidence>
<dbReference type="SUPFAM" id="SSF46785">
    <property type="entry name" value="Winged helix' DNA-binding domain"/>
    <property type="match status" value="1"/>
</dbReference>
<evidence type="ECO:0000313" key="6">
    <source>
        <dbReference type="EMBL" id="ALU45157.1"/>
    </source>
</evidence>
<dbReference type="PANTHER" id="PTHR30136:SF35">
    <property type="entry name" value="HTH-TYPE TRANSCRIPTIONAL REGULATOR RV1719"/>
    <property type="match status" value="1"/>
</dbReference>
<evidence type="ECO:0000259" key="4">
    <source>
        <dbReference type="PROSITE" id="PS51077"/>
    </source>
</evidence>
<keyword evidence="1" id="KW-0805">Transcription regulation</keyword>
<dbReference type="InterPro" id="IPR050707">
    <property type="entry name" value="HTH_MetabolicPath_Reg"/>
</dbReference>
<evidence type="ECO:0008006" key="8">
    <source>
        <dbReference type="Google" id="ProtNLM"/>
    </source>
</evidence>
<name>A0A0U3HQF0_9GAMM</name>
<dbReference type="GO" id="GO:0045892">
    <property type="term" value="P:negative regulation of DNA-templated transcription"/>
    <property type="evidence" value="ECO:0007669"/>
    <property type="project" value="TreeGrafter"/>
</dbReference>
<sequence>MSNPLKKIQSVERAFALLEALTVMGGQAKLGELVRHCELNKTTAHGLLNTLVALGYVQRQDKFYILGSRLGNLAKPVIAHHQSISAHYKTLLNYAASQSQETSYLAMLAGEQDYVYVEAIRGGDSLRLANPRGRREKLETSAIGKVFLAFTPELVRQLRKADKVSSALSSELSVIYHQGYALDLEQAEIGLNCLALPLYDNGSVTAALGIAGPAARLTEHRLHSLAKQLQRVHFVP</sequence>
<dbReference type="PROSITE" id="PS51078">
    <property type="entry name" value="ICLR_ED"/>
    <property type="match status" value="1"/>
</dbReference>
<organism evidence="6 7">
    <name type="scientific">Pseudoalteromonas rubra</name>
    <dbReference type="NCBI Taxonomy" id="43658"/>
    <lineage>
        <taxon>Bacteria</taxon>
        <taxon>Pseudomonadati</taxon>
        <taxon>Pseudomonadota</taxon>
        <taxon>Gammaproteobacteria</taxon>
        <taxon>Alteromonadales</taxon>
        <taxon>Pseudoalteromonadaceae</taxon>
        <taxon>Pseudoalteromonas</taxon>
    </lineage>
</organism>
<dbReference type="InterPro" id="IPR014757">
    <property type="entry name" value="Tscrpt_reg_IclR_C"/>
</dbReference>
<dbReference type="AlphaFoldDB" id="A0A0U3HQF0"/>
<evidence type="ECO:0000256" key="2">
    <source>
        <dbReference type="ARBA" id="ARBA00023125"/>
    </source>
</evidence>
<keyword evidence="3" id="KW-0804">Transcription</keyword>
<dbReference type="InterPro" id="IPR036388">
    <property type="entry name" value="WH-like_DNA-bd_sf"/>
</dbReference>
<dbReference type="InterPro" id="IPR029016">
    <property type="entry name" value="GAF-like_dom_sf"/>
</dbReference>
<evidence type="ECO:0000313" key="7">
    <source>
        <dbReference type="Proteomes" id="UP000069015"/>
    </source>
</evidence>
<dbReference type="PANTHER" id="PTHR30136">
    <property type="entry name" value="HELIX-TURN-HELIX TRANSCRIPTIONAL REGULATOR, ICLR FAMILY"/>
    <property type="match status" value="1"/>
</dbReference>
<dbReference type="Pfam" id="PF01614">
    <property type="entry name" value="IclR_C"/>
    <property type="match status" value="1"/>
</dbReference>
<dbReference type="Gene3D" id="1.10.10.10">
    <property type="entry name" value="Winged helix-like DNA-binding domain superfamily/Winged helix DNA-binding domain"/>
    <property type="match status" value="1"/>
</dbReference>
<dbReference type="SMART" id="SM00346">
    <property type="entry name" value="HTH_ICLR"/>
    <property type="match status" value="1"/>
</dbReference>
<feature type="domain" description="HTH iclR-type" evidence="4">
    <location>
        <begin position="8"/>
        <end position="68"/>
    </location>
</feature>
<dbReference type="InterPro" id="IPR005471">
    <property type="entry name" value="Tscrpt_reg_IclR_N"/>
</dbReference>